<dbReference type="OrthoDB" id="9794382at2"/>
<reference evidence="2 3" key="1">
    <citation type="submission" date="2019-03" db="EMBL/GenBank/DDBJ databases">
        <title>Genomic Encyclopedia of Type Strains, Phase IV (KMG-IV): sequencing the most valuable type-strain genomes for metagenomic binning, comparative biology and taxonomic classification.</title>
        <authorList>
            <person name="Goeker M."/>
        </authorList>
    </citation>
    <scope>NUCLEOTIDE SEQUENCE [LARGE SCALE GENOMIC DNA]</scope>
    <source>
        <strain evidence="2 3">DSM 4868</strain>
    </source>
</reference>
<dbReference type="GO" id="GO:0006935">
    <property type="term" value="P:chemotaxis"/>
    <property type="evidence" value="ECO:0007669"/>
    <property type="project" value="InterPro"/>
</dbReference>
<protein>
    <submittedName>
        <fullName evidence="2">Purine-binding chemotaxis protein CheW</fullName>
    </submittedName>
</protein>
<proteinExistence type="predicted"/>
<comment type="caution">
    <text evidence="2">The sequence shown here is derived from an EMBL/GenBank/DDBJ whole genome shotgun (WGS) entry which is preliminary data.</text>
</comment>
<feature type="domain" description="CheW-like" evidence="1">
    <location>
        <begin position="12"/>
        <end position="152"/>
    </location>
</feature>
<accession>A0A4R2KCW7</accession>
<dbReference type="PANTHER" id="PTHR22617:SF23">
    <property type="entry name" value="CHEMOTAXIS PROTEIN CHEW"/>
    <property type="match status" value="1"/>
</dbReference>
<dbReference type="EMBL" id="SLWW01000008">
    <property type="protein sequence ID" value="TCO70764.1"/>
    <property type="molecule type" value="Genomic_DNA"/>
</dbReference>
<name>A0A4R2KCW7_9RHOB</name>
<dbReference type="GO" id="GO:0005829">
    <property type="term" value="C:cytosol"/>
    <property type="evidence" value="ECO:0007669"/>
    <property type="project" value="TreeGrafter"/>
</dbReference>
<dbReference type="AlphaFoldDB" id="A0A4R2KCW7"/>
<evidence type="ECO:0000313" key="3">
    <source>
        <dbReference type="Proteomes" id="UP000295142"/>
    </source>
</evidence>
<dbReference type="Gene3D" id="2.30.30.40">
    <property type="entry name" value="SH3 Domains"/>
    <property type="match status" value="1"/>
</dbReference>
<dbReference type="InterPro" id="IPR036061">
    <property type="entry name" value="CheW-like_dom_sf"/>
</dbReference>
<dbReference type="InterPro" id="IPR002545">
    <property type="entry name" value="CheW-lke_dom"/>
</dbReference>
<gene>
    <name evidence="2" type="ORF">EV655_1085</name>
</gene>
<dbReference type="SMART" id="SM00260">
    <property type="entry name" value="CheW"/>
    <property type="match status" value="1"/>
</dbReference>
<dbReference type="PANTHER" id="PTHR22617">
    <property type="entry name" value="CHEMOTAXIS SENSOR HISTIDINE KINASE-RELATED"/>
    <property type="match status" value="1"/>
</dbReference>
<organism evidence="2 3">
    <name type="scientific">Rhodovulum euryhalinum</name>
    <dbReference type="NCBI Taxonomy" id="35805"/>
    <lineage>
        <taxon>Bacteria</taxon>
        <taxon>Pseudomonadati</taxon>
        <taxon>Pseudomonadota</taxon>
        <taxon>Alphaproteobacteria</taxon>
        <taxon>Rhodobacterales</taxon>
        <taxon>Paracoccaceae</taxon>
        <taxon>Rhodovulum</taxon>
    </lineage>
</organism>
<evidence type="ECO:0000313" key="2">
    <source>
        <dbReference type="EMBL" id="TCO70764.1"/>
    </source>
</evidence>
<dbReference type="SUPFAM" id="SSF50341">
    <property type="entry name" value="CheW-like"/>
    <property type="match status" value="1"/>
</dbReference>
<dbReference type="PROSITE" id="PS50851">
    <property type="entry name" value="CHEW"/>
    <property type="match status" value="1"/>
</dbReference>
<dbReference type="GO" id="GO:0007165">
    <property type="term" value="P:signal transduction"/>
    <property type="evidence" value="ECO:0007669"/>
    <property type="project" value="InterPro"/>
</dbReference>
<dbReference type="Gene3D" id="2.40.50.180">
    <property type="entry name" value="CheA-289, Domain 4"/>
    <property type="match status" value="1"/>
</dbReference>
<dbReference type="InterPro" id="IPR039315">
    <property type="entry name" value="CheW"/>
</dbReference>
<sequence length="155" mass="16469">MPKPQQWAEDDVLEFVTLKAGGQSFCIEITQIREIRRWSPVTALPQAEQAVLGVMNLRGAVIPIVDLAARLGLGECDASPRHVIMVVAVGTKTVGLLVDSVSEILTVNGEQICEAPTMGRGDVPSSILGLISVEEGMSRILSPGVLLPRGIMEAA</sequence>
<keyword evidence="3" id="KW-1185">Reference proteome</keyword>
<dbReference type="Proteomes" id="UP000295142">
    <property type="component" value="Unassembled WGS sequence"/>
</dbReference>
<evidence type="ECO:0000259" key="1">
    <source>
        <dbReference type="PROSITE" id="PS50851"/>
    </source>
</evidence>
<dbReference type="Pfam" id="PF01584">
    <property type="entry name" value="CheW"/>
    <property type="match status" value="1"/>
</dbReference>
<dbReference type="RefSeq" id="WP_132544636.1">
    <property type="nucleotide sequence ID" value="NZ_SLWW01000008.1"/>
</dbReference>